<dbReference type="InterPro" id="IPR051207">
    <property type="entry name" value="ComplexI_NDUFA9_subunit"/>
</dbReference>
<dbReference type="OrthoDB" id="10259101at2759"/>
<evidence type="ECO:0000313" key="3">
    <source>
        <dbReference type="EMBL" id="OLP90730.1"/>
    </source>
</evidence>
<keyword evidence="1" id="KW-0472">Membrane</keyword>
<dbReference type="EMBL" id="LSRX01000697">
    <property type="protein sequence ID" value="OLP90730.1"/>
    <property type="molecule type" value="Genomic_DNA"/>
</dbReference>
<accession>A0A1Q9D6C4</accession>
<sequence>MASTRQTGSTRPLAGIKVRQSGTEYFSAICLVAAAGVALCWLLQLPTTKDVASNLVFVNTQAPVTRPVTARAAEGEEPSAGKRLLVLGGNGYVGREVCRLAVQRGFQVTSLSRRGENPEPGNAELDQVKWVKGNAADSSTVQNVVGEADAVVHAIGLLFDVNSGLTNLNLVVSGSGSTPDDTSTYDKITRQTAFNVINAIKGRIRMPFSPPMPMMFVSAAEAGWPDVALGPEVEKVAPAWLKEYLVAKRAVEGELASSTDTIRSAIFRPSLIWSWTKFDVLPVIPVFNLLNAVGVPFVDKTVTVFTLSKAIVAALEDEGVAGVQRFREMEELEKKVS</sequence>
<keyword evidence="1" id="KW-0812">Transmembrane</keyword>
<comment type="caution">
    <text evidence="3">The sequence shown here is derived from an EMBL/GenBank/DDBJ whole genome shotgun (WGS) entry which is preliminary data.</text>
</comment>
<organism evidence="3 4">
    <name type="scientific">Symbiodinium microadriaticum</name>
    <name type="common">Dinoflagellate</name>
    <name type="synonym">Zooxanthella microadriatica</name>
    <dbReference type="NCBI Taxonomy" id="2951"/>
    <lineage>
        <taxon>Eukaryota</taxon>
        <taxon>Sar</taxon>
        <taxon>Alveolata</taxon>
        <taxon>Dinophyceae</taxon>
        <taxon>Suessiales</taxon>
        <taxon>Symbiodiniaceae</taxon>
        <taxon>Symbiodinium</taxon>
    </lineage>
</organism>
<dbReference type="PANTHER" id="PTHR12126">
    <property type="entry name" value="NADH-UBIQUINONE OXIDOREDUCTASE 39 KDA SUBUNIT-RELATED"/>
    <property type="match status" value="1"/>
</dbReference>
<dbReference type="GO" id="GO:0005739">
    <property type="term" value="C:mitochondrion"/>
    <property type="evidence" value="ECO:0007669"/>
    <property type="project" value="TreeGrafter"/>
</dbReference>
<evidence type="ECO:0000259" key="2">
    <source>
        <dbReference type="Pfam" id="PF13460"/>
    </source>
</evidence>
<feature type="transmembrane region" description="Helical" evidence="1">
    <location>
        <begin position="25"/>
        <end position="44"/>
    </location>
</feature>
<reference evidence="3 4" key="1">
    <citation type="submission" date="2016-02" db="EMBL/GenBank/DDBJ databases">
        <title>Genome analysis of coral dinoflagellate symbionts highlights evolutionary adaptations to a symbiotic lifestyle.</title>
        <authorList>
            <person name="Aranda M."/>
            <person name="Li Y."/>
            <person name="Liew Y.J."/>
            <person name="Baumgarten S."/>
            <person name="Simakov O."/>
            <person name="Wilson M."/>
            <person name="Piel J."/>
            <person name="Ashoor H."/>
            <person name="Bougouffa S."/>
            <person name="Bajic V.B."/>
            <person name="Ryu T."/>
            <person name="Ravasi T."/>
            <person name="Bayer T."/>
            <person name="Micklem G."/>
            <person name="Kim H."/>
            <person name="Bhak J."/>
            <person name="Lajeunesse T.C."/>
            <person name="Voolstra C.R."/>
        </authorList>
    </citation>
    <scope>NUCLEOTIDE SEQUENCE [LARGE SCALE GENOMIC DNA]</scope>
    <source>
        <strain evidence="3 4">CCMP2467</strain>
    </source>
</reference>
<dbReference type="OMA" id="GICEIER"/>
<dbReference type="InterPro" id="IPR016040">
    <property type="entry name" value="NAD(P)-bd_dom"/>
</dbReference>
<dbReference type="AlphaFoldDB" id="A0A1Q9D6C4"/>
<evidence type="ECO:0000313" key="4">
    <source>
        <dbReference type="Proteomes" id="UP000186817"/>
    </source>
</evidence>
<keyword evidence="1" id="KW-1133">Transmembrane helix</keyword>
<dbReference type="InterPro" id="IPR036291">
    <property type="entry name" value="NAD(P)-bd_dom_sf"/>
</dbReference>
<dbReference type="GO" id="GO:0044877">
    <property type="term" value="F:protein-containing complex binding"/>
    <property type="evidence" value="ECO:0007669"/>
    <property type="project" value="TreeGrafter"/>
</dbReference>
<proteinExistence type="predicted"/>
<dbReference type="Pfam" id="PF13460">
    <property type="entry name" value="NAD_binding_10"/>
    <property type="match status" value="1"/>
</dbReference>
<name>A0A1Q9D6C4_SYMMI</name>
<dbReference type="Proteomes" id="UP000186817">
    <property type="component" value="Unassembled WGS sequence"/>
</dbReference>
<dbReference type="PANTHER" id="PTHR12126:SF15">
    <property type="entry name" value="NAD(P)-BINDING DOMAIN-CONTAINING PROTEIN"/>
    <property type="match status" value="1"/>
</dbReference>
<dbReference type="SUPFAM" id="SSF51735">
    <property type="entry name" value="NAD(P)-binding Rossmann-fold domains"/>
    <property type="match status" value="1"/>
</dbReference>
<dbReference type="Gene3D" id="3.40.50.720">
    <property type="entry name" value="NAD(P)-binding Rossmann-like Domain"/>
    <property type="match status" value="1"/>
</dbReference>
<protein>
    <recommendedName>
        <fullName evidence="2">NAD(P)-binding domain-containing protein</fullName>
    </recommendedName>
</protein>
<feature type="domain" description="NAD(P)-binding" evidence="2">
    <location>
        <begin position="88"/>
        <end position="258"/>
    </location>
</feature>
<evidence type="ECO:0000256" key="1">
    <source>
        <dbReference type="SAM" id="Phobius"/>
    </source>
</evidence>
<keyword evidence="4" id="KW-1185">Reference proteome</keyword>
<gene>
    <name evidence="3" type="ORF">AK812_SmicGene27644</name>
</gene>